<name>A0ABT2Y2T7_9PSED</name>
<dbReference type="Proteomes" id="UP001063475">
    <property type="component" value="Unassembled WGS sequence"/>
</dbReference>
<protein>
    <submittedName>
        <fullName evidence="1">HNH endonuclease</fullName>
    </submittedName>
</protein>
<dbReference type="EMBL" id="JAMSHA010000013">
    <property type="protein sequence ID" value="MCV2225258.1"/>
    <property type="molecule type" value="Genomic_DNA"/>
</dbReference>
<keyword evidence="1" id="KW-0378">Hydrolase</keyword>
<reference evidence="1" key="1">
    <citation type="submission" date="2022-06" db="EMBL/GenBank/DDBJ databases">
        <title>De novo draft assembly of the Pseudomonas mercurotoleraris sp. nov., isolated from the plants rhizosphere.</title>
        <authorList>
            <person name="Robas M."/>
            <person name="Gonzalez D."/>
            <person name="Fernandez V.M."/>
            <person name="Luna L."/>
            <person name="Provanza A."/>
            <person name="Jimenez P.A."/>
        </authorList>
    </citation>
    <scope>NUCLEOTIDE SEQUENCE</scope>
    <source>
        <strain evidence="1">SAICEUPSM</strain>
    </source>
</reference>
<accession>A0ABT2Y2T7</accession>
<dbReference type="CDD" id="cd00085">
    <property type="entry name" value="HNHc"/>
    <property type="match status" value="1"/>
</dbReference>
<dbReference type="InterPro" id="IPR003615">
    <property type="entry name" value="HNH_nuc"/>
</dbReference>
<keyword evidence="1" id="KW-0540">Nuclease</keyword>
<keyword evidence="1" id="KW-0255">Endonuclease</keyword>
<gene>
    <name evidence="1" type="ORF">ND528_27265</name>
</gene>
<evidence type="ECO:0000313" key="1">
    <source>
        <dbReference type="EMBL" id="MCV2225258.1"/>
    </source>
</evidence>
<proteinExistence type="predicted"/>
<evidence type="ECO:0000313" key="2">
    <source>
        <dbReference type="Proteomes" id="UP001063475"/>
    </source>
</evidence>
<dbReference type="Gene3D" id="1.10.30.50">
    <property type="match status" value="1"/>
</dbReference>
<organism evidence="1 2">
    <name type="scientific">Pseudomonas mercuritolerans</name>
    <dbReference type="NCBI Taxonomy" id="2951809"/>
    <lineage>
        <taxon>Bacteria</taxon>
        <taxon>Pseudomonadati</taxon>
        <taxon>Pseudomonadota</taxon>
        <taxon>Gammaproteobacteria</taxon>
        <taxon>Pseudomonadales</taxon>
        <taxon>Pseudomonadaceae</taxon>
        <taxon>Pseudomonas</taxon>
    </lineage>
</organism>
<sequence length="272" mass="30725">MRKIDCPITQDLLLLDALRLSPSSAAQQAAPYFDAIALRYSAYELSSGDPWAVLPDTGFLPVKEQLKSLYSTPPVVLSFISDLRDSLRGACPVCGRDALGTLDHYLPKSLYSEFSFFSKNLVPCCDRCNNKRNALVRGAGIGERPLHPYFDNFAVNRILSVQFEPDWRAPKITPIPFDVAGQELATVRWHIENVIRPAGIDEYLVDLWGTMVSELKQIFPEVSTIDDLKGEILQYERYERVVSQSPNSWRSAYYHGLGRNDEVITYLYGLLI</sequence>
<comment type="caution">
    <text evidence="1">The sequence shown here is derived from an EMBL/GenBank/DDBJ whole genome shotgun (WGS) entry which is preliminary data.</text>
</comment>
<dbReference type="RefSeq" id="WP_263471672.1">
    <property type="nucleotide sequence ID" value="NZ_JAMSHA010000013.1"/>
</dbReference>
<dbReference type="GO" id="GO:0004519">
    <property type="term" value="F:endonuclease activity"/>
    <property type="evidence" value="ECO:0007669"/>
    <property type="project" value="UniProtKB-KW"/>
</dbReference>
<keyword evidence="2" id="KW-1185">Reference proteome</keyword>